<sequence length="354" mass="40697">MLENHQIDTLKQLSLDGTASPVCPLEGHFEQMIPILQVRGGGHLTHLTFLKDKEIFWTKDLTVFIVYRRFANKLIVLGDPVGIEENIKGSIKEFCEYSREKGLKPVFYQISSKYMPYYHDSGCRFIKLGEEGRVDLGRFTLEGKQNAKLRTSMNKFNREGFYFEVIKPPFSQQLLSEINLVSKSWLGNQKEKEFSVASFREDYVSRFPIAVLRDSEGQMIAFSTLATNFKDTLSIDLMRKVSESPNGTMDVLFIYIFNWAKAQGYEICSLGMSPLSNVGNCSHAFTSEKIIGLAYQYGNSLYNFRGLKEFKDKFSTTWEPKYLAYKKTLLPIAFMQVMLLINGKPRLNKFPEKL</sequence>
<evidence type="ECO:0000259" key="6">
    <source>
        <dbReference type="Pfam" id="PF09924"/>
    </source>
</evidence>
<dbReference type="Proteomes" id="UP000265801">
    <property type="component" value="Unassembled WGS sequence"/>
</dbReference>
<keyword evidence="5" id="KW-0472">Membrane</keyword>
<dbReference type="InterPro" id="IPR051211">
    <property type="entry name" value="PG_lysyltransferase"/>
</dbReference>
<evidence type="ECO:0000256" key="4">
    <source>
        <dbReference type="ARBA" id="ARBA00022989"/>
    </source>
</evidence>
<keyword evidence="8" id="KW-1185">Reference proteome</keyword>
<dbReference type="RefSeq" id="WP_119544939.1">
    <property type="nucleotide sequence ID" value="NZ_QXIR01000001.1"/>
</dbReference>
<evidence type="ECO:0000256" key="3">
    <source>
        <dbReference type="ARBA" id="ARBA00022692"/>
    </source>
</evidence>
<dbReference type="OrthoDB" id="145485at2"/>
<dbReference type="GO" id="GO:0016755">
    <property type="term" value="F:aminoacyltransferase activity"/>
    <property type="evidence" value="ECO:0007669"/>
    <property type="project" value="TreeGrafter"/>
</dbReference>
<evidence type="ECO:0000256" key="1">
    <source>
        <dbReference type="ARBA" id="ARBA00004651"/>
    </source>
</evidence>
<protein>
    <submittedName>
        <fullName evidence="7">DUF2156 domain-containing protein</fullName>
    </submittedName>
</protein>
<dbReference type="SUPFAM" id="SSF55729">
    <property type="entry name" value="Acyl-CoA N-acyltransferases (Nat)"/>
    <property type="match status" value="1"/>
</dbReference>
<comment type="caution">
    <text evidence="7">The sequence shown here is derived from an EMBL/GenBank/DDBJ whole genome shotgun (WGS) entry which is preliminary data.</text>
</comment>
<dbReference type="Pfam" id="PF09924">
    <property type="entry name" value="LPG_synthase_C"/>
    <property type="match status" value="1"/>
</dbReference>
<dbReference type="PANTHER" id="PTHR34697">
    <property type="entry name" value="PHOSPHATIDYLGLYCEROL LYSYLTRANSFERASE"/>
    <property type="match status" value="1"/>
</dbReference>
<keyword evidence="4" id="KW-1133">Transmembrane helix</keyword>
<evidence type="ECO:0000313" key="8">
    <source>
        <dbReference type="Proteomes" id="UP000265801"/>
    </source>
</evidence>
<proteinExistence type="predicted"/>
<dbReference type="GO" id="GO:0005886">
    <property type="term" value="C:plasma membrane"/>
    <property type="evidence" value="ECO:0007669"/>
    <property type="project" value="UniProtKB-SubCell"/>
</dbReference>
<dbReference type="AlphaFoldDB" id="A0A3A1R6T4"/>
<evidence type="ECO:0000256" key="5">
    <source>
        <dbReference type="ARBA" id="ARBA00023136"/>
    </source>
</evidence>
<dbReference type="InterPro" id="IPR016181">
    <property type="entry name" value="Acyl_CoA_acyltransferase"/>
</dbReference>
<evidence type="ECO:0000313" key="7">
    <source>
        <dbReference type="EMBL" id="RIW38938.1"/>
    </source>
</evidence>
<comment type="subcellular location">
    <subcellularLocation>
        <location evidence="1">Cell membrane</location>
        <topology evidence="1">Multi-pass membrane protein</topology>
    </subcellularLocation>
</comment>
<organism evidence="7 8">
    <name type="scientific">Bacillus salacetis</name>
    <dbReference type="NCBI Taxonomy" id="2315464"/>
    <lineage>
        <taxon>Bacteria</taxon>
        <taxon>Bacillati</taxon>
        <taxon>Bacillota</taxon>
        <taxon>Bacilli</taxon>
        <taxon>Bacillales</taxon>
        <taxon>Bacillaceae</taxon>
        <taxon>Bacillus</taxon>
    </lineage>
</organism>
<evidence type="ECO:0000256" key="2">
    <source>
        <dbReference type="ARBA" id="ARBA00022475"/>
    </source>
</evidence>
<feature type="domain" description="Phosphatidylglycerol lysyltransferase C-terminal" evidence="6">
    <location>
        <begin position="39"/>
        <end position="325"/>
    </location>
</feature>
<dbReference type="PANTHER" id="PTHR34697:SF2">
    <property type="entry name" value="PHOSPHATIDYLGLYCEROL LYSYLTRANSFERASE"/>
    <property type="match status" value="1"/>
</dbReference>
<name>A0A3A1R6T4_9BACI</name>
<accession>A0A3A1R6T4</accession>
<dbReference type="EMBL" id="QXIR01000001">
    <property type="protein sequence ID" value="RIW38938.1"/>
    <property type="molecule type" value="Genomic_DNA"/>
</dbReference>
<gene>
    <name evidence="7" type="ORF">D3H55_00880</name>
</gene>
<dbReference type="InterPro" id="IPR024320">
    <property type="entry name" value="LPG_synthase_C"/>
</dbReference>
<reference evidence="7 8" key="1">
    <citation type="submission" date="2018-09" db="EMBL/GenBank/DDBJ databases">
        <title>Bacillus saliacetes sp. nov., isolated from Thai shrimp paste (Ka-pi).</title>
        <authorList>
            <person name="Daroonpunt R."/>
            <person name="Tanasupawat S."/>
            <person name="Yiamsombut S."/>
        </authorList>
    </citation>
    <scope>NUCLEOTIDE SEQUENCE [LARGE SCALE GENOMIC DNA]</scope>
    <source>
        <strain evidence="7 8">SKP7-4</strain>
    </source>
</reference>
<keyword evidence="2" id="KW-1003">Cell membrane</keyword>
<keyword evidence="3" id="KW-0812">Transmembrane</keyword>
<dbReference type="GO" id="GO:0055091">
    <property type="term" value="P:phospholipid homeostasis"/>
    <property type="evidence" value="ECO:0007669"/>
    <property type="project" value="TreeGrafter"/>
</dbReference>